<dbReference type="GO" id="GO:0006508">
    <property type="term" value="P:proteolysis"/>
    <property type="evidence" value="ECO:0007669"/>
    <property type="project" value="InterPro"/>
</dbReference>
<name>A0A0K1EB70_CHOCO</name>
<gene>
    <name evidence="3" type="ORF">CMC5_019710</name>
</gene>
<dbReference type="Pfam" id="PF03572">
    <property type="entry name" value="Peptidase_S41"/>
    <property type="match status" value="1"/>
</dbReference>
<dbReference type="STRING" id="52.CMC5_019710"/>
<evidence type="ECO:0000313" key="3">
    <source>
        <dbReference type="EMBL" id="AKT37828.1"/>
    </source>
</evidence>
<dbReference type="Proteomes" id="UP000067626">
    <property type="component" value="Chromosome"/>
</dbReference>
<reference evidence="3 4" key="1">
    <citation type="submission" date="2015-07" db="EMBL/GenBank/DDBJ databases">
        <title>Genome analysis of myxobacterium Chondromyces crocatus Cm c5 reveals a high potential for natural compound synthesis and the genetic basis for the loss of fruiting body formation.</title>
        <authorList>
            <person name="Zaburannyi N."/>
            <person name="Bunk B."/>
            <person name="Maier J."/>
            <person name="Overmann J."/>
            <person name="Mueller R."/>
        </authorList>
    </citation>
    <scope>NUCLEOTIDE SEQUENCE [LARGE SCALE GENOMIC DNA]</scope>
    <source>
        <strain evidence="3 4">Cm c5</strain>
    </source>
</reference>
<dbReference type="KEGG" id="ccro:CMC5_019710"/>
<dbReference type="RefSeq" id="WP_050430143.1">
    <property type="nucleotide sequence ID" value="NZ_CP012159.1"/>
</dbReference>
<dbReference type="GO" id="GO:0008236">
    <property type="term" value="F:serine-type peptidase activity"/>
    <property type="evidence" value="ECO:0007669"/>
    <property type="project" value="InterPro"/>
</dbReference>
<proteinExistence type="predicted"/>
<evidence type="ECO:0000259" key="2">
    <source>
        <dbReference type="Pfam" id="PF03572"/>
    </source>
</evidence>
<dbReference type="InterPro" id="IPR029045">
    <property type="entry name" value="ClpP/crotonase-like_dom_sf"/>
</dbReference>
<dbReference type="OrthoDB" id="7266775at2"/>
<dbReference type="SUPFAM" id="SSF52096">
    <property type="entry name" value="ClpP/crotonase"/>
    <property type="match status" value="1"/>
</dbReference>
<accession>A0A0K1EB70</accession>
<dbReference type="InterPro" id="IPR005151">
    <property type="entry name" value="Tail-specific_protease"/>
</dbReference>
<feature type="domain" description="Tail specific protease" evidence="2">
    <location>
        <begin position="251"/>
        <end position="406"/>
    </location>
</feature>
<dbReference type="AlphaFoldDB" id="A0A0K1EB70"/>
<organism evidence="3 4">
    <name type="scientific">Chondromyces crocatus</name>
    <dbReference type="NCBI Taxonomy" id="52"/>
    <lineage>
        <taxon>Bacteria</taxon>
        <taxon>Pseudomonadati</taxon>
        <taxon>Myxococcota</taxon>
        <taxon>Polyangia</taxon>
        <taxon>Polyangiales</taxon>
        <taxon>Polyangiaceae</taxon>
        <taxon>Chondromyces</taxon>
    </lineage>
</organism>
<evidence type="ECO:0000256" key="1">
    <source>
        <dbReference type="SAM" id="SignalP"/>
    </source>
</evidence>
<dbReference type="Gene3D" id="3.90.226.10">
    <property type="entry name" value="2-enoyl-CoA Hydratase, Chain A, domain 1"/>
    <property type="match status" value="1"/>
</dbReference>
<keyword evidence="1" id="KW-0732">Signal</keyword>
<protein>
    <recommendedName>
        <fullName evidence="2">Tail specific protease domain-containing protein</fullName>
    </recommendedName>
</protein>
<keyword evidence="4" id="KW-1185">Reference proteome</keyword>
<feature type="chain" id="PRO_5005459193" description="Tail specific protease domain-containing protein" evidence="1">
    <location>
        <begin position="23"/>
        <end position="477"/>
    </location>
</feature>
<dbReference type="EMBL" id="CP012159">
    <property type="protein sequence ID" value="AKT37828.1"/>
    <property type="molecule type" value="Genomic_DNA"/>
</dbReference>
<evidence type="ECO:0000313" key="4">
    <source>
        <dbReference type="Proteomes" id="UP000067626"/>
    </source>
</evidence>
<sequence length="477" mass="51044">MRSPWLTATTLFVALLPAGCGASSAPRPSSDVPADDVRAVASFLGDVHPAPYRYVDPATLSQRVDSEVARLDALQEPTEFDVGLAIHRVLASVGDGHLAVAMPSFQPTAGVTLSLVPIMPIRIGARVLVDATTQDLPAGTELLAIDGVPIDDVYQTLAPLVLVDGARDELRRAGLERGFARYYPLAFGMRDRYVLRIQEPGADPRDLTLDGLDRDALGALVANRRSNALRGGPPLSPPWPTATRHDDAVILRLAGFGILDEAEYTRRTDALFAELSGDETLVLDLRGNEGGLRTNGIAVLNHVLASPYAQWQRMDTRIRQMPDAWRSAVTFPFVPESALTSYFPDDALVREGDPLAARMRPHGAGHRGRVLAFIDGATNSAAVEALVALRAARPDALLVGTETGGECGRHIGELPVQFSTPERGFGVLVSLIALTHVPVKGCEPGRGFVPDAEIALDEAAFLSGRDPYLDALTALSR</sequence>
<feature type="signal peptide" evidence="1">
    <location>
        <begin position="1"/>
        <end position="22"/>
    </location>
</feature>